<keyword evidence="3" id="KW-1185">Reference proteome</keyword>
<dbReference type="EnsemblMetazoa" id="ASIC020529-RA">
    <property type="protein sequence ID" value="ASIC020529-PA"/>
    <property type="gene ID" value="ASIC020529"/>
</dbReference>
<dbReference type="AlphaFoldDB" id="A0A084WQ35"/>
<organism evidence="1">
    <name type="scientific">Anopheles sinensis</name>
    <name type="common">Mosquito</name>
    <dbReference type="NCBI Taxonomy" id="74873"/>
    <lineage>
        <taxon>Eukaryota</taxon>
        <taxon>Metazoa</taxon>
        <taxon>Ecdysozoa</taxon>
        <taxon>Arthropoda</taxon>
        <taxon>Hexapoda</taxon>
        <taxon>Insecta</taxon>
        <taxon>Pterygota</taxon>
        <taxon>Neoptera</taxon>
        <taxon>Endopterygota</taxon>
        <taxon>Diptera</taxon>
        <taxon>Nematocera</taxon>
        <taxon>Culicoidea</taxon>
        <taxon>Culicidae</taxon>
        <taxon>Anophelinae</taxon>
        <taxon>Anopheles</taxon>
    </lineage>
</organism>
<dbReference type="Proteomes" id="UP000030765">
    <property type="component" value="Unassembled WGS sequence"/>
</dbReference>
<accession>A0A084WQ35</accession>
<reference evidence="2" key="2">
    <citation type="submission" date="2020-05" db="UniProtKB">
        <authorList>
            <consortium name="EnsemblMetazoa"/>
        </authorList>
    </citation>
    <scope>IDENTIFICATION</scope>
</reference>
<dbReference type="VEuPathDB" id="VectorBase:ASIC020529"/>
<sequence length="157" mass="17248">MISMYRARFTIDIRAHAVSSSPRRAGPRDAQTLHRRSLPEKGIADPVSVDSDGTGSGLRSTFARKRGGVNGRVELCRFLCVNCSIEAAWLSSTVHSIVEVRIWQFDCCGSEARRCSDNKSTSRPIYKLDGICASGFGCILVPEFIASVCQIVLTFLF</sequence>
<evidence type="ECO:0000313" key="3">
    <source>
        <dbReference type="Proteomes" id="UP000030765"/>
    </source>
</evidence>
<dbReference type="EMBL" id="ATLV01025171">
    <property type="status" value="NOT_ANNOTATED_CDS"/>
    <property type="molecule type" value="Genomic_DNA"/>
</dbReference>
<proteinExistence type="predicted"/>
<evidence type="ECO:0000313" key="1">
    <source>
        <dbReference type="EMBL" id="KFB52329.1"/>
    </source>
</evidence>
<evidence type="ECO:0000313" key="2">
    <source>
        <dbReference type="EnsemblMetazoa" id="ASIC020529-PA"/>
    </source>
</evidence>
<gene>
    <name evidence="1" type="ORF">ZHAS_00020529</name>
</gene>
<protein>
    <submittedName>
        <fullName evidence="1 2">Zinc finger protein 775 isoform X1</fullName>
    </submittedName>
</protein>
<name>A0A084WQ35_ANOSI</name>
<reference evidence="1 3" key="1">
    <citation type="journal article" date="2014" name="BMC Genomics">
        <title>Genome sequence of Anopheles sinensis provides insight into genetics basis of mosquito competence for malaria parasites.</title>
        <authorList>
            <person name="Zhou D."/>
            <person name="Zhang D."/>
            <person name="Ding G."/>
            <person name="Shi L."/>
            <person name="Hou Q."/>
            <person name="Ye Y."/>
            <person name="Xu Y."/>
            <person name="Zhou H."/>
            <person name="Xiong C."/>
            <person name="Li S."/>
            <person name="Yu J."/>
            <person name="Hong S."/>
            <person name="Yu X."/>
            <person name="Zou P."/>
            <person name="Chen C."/>
            <person name="Chang X."/>
            <person name="Wang W."/>
            <person name="Lv Y."/>
            <person name="Sun Y."/>
            <person name="Ma L."/>
            <person name="Shen B."/>
            <person name="Zhu C."/>
        </authorList>
    </citation>
    <scope>NUCLEOTIDE SEQUENCE [LARGE SCALE GENOMIC DNA]</scope>
</reference>
<dbReference type="EMBL" id="KE525370">
    <property type="protein sequence ID" value="KFB52329.1"/>
    <property type="molecule type" value="Genomic_DNA"/>
</dbReference>